<accession>A0A183DEZ7</accession>
<evidence type="ECO:0000259" key="1">
    <source>
        <dbReference type="Pfam" id="PF08174"/>
    </source>
</evidence>
<proteinExistence type="predicted"/>
<organism evidence="2">
    <name type="scientific">Gongylonema pulchrum</name>
    <dbReference type="NCBI Taxonomy" id="637853"/>
    <lineage>
        <taxon>Eukaryota</taxon>
        <taxon>Metazoa</taxon>
        <taxon>Ecdysozoa</taxon>
        <taxon>Nematoda</taxon>
        <taxon>Chromadorea</taxon>
        <taxon>Rhabditida</taxon>
        <taxon>Spirurina</taxon>
        <taxon>Spiruromorpha</taxon>
        <taxon>Spiruroidea</taxon>
        <taxon>Gongylonematidae</taxon>
        <taxon>Gongylonema</taxon>
    </lineage>
</organism>
<dbReference type="WBParaSite" id="GPUH_0000729701-mRNA-1">
    <property type="protein sequence ID" value="GPUH_0000729701-mRNA-1"/>
    <property type="gene ID" value="GPUH_0000729701"/>
</dbReference>
<dbReference type="Pfam" id="PF08174">
    <property type="entry name" value="Anillin"/>
    <property type="match status" value="1"/>
</dbReference>
<reference evidence="2" key="1">
    <citation type="submission" date="2016-06" db="UniProtKB">
        <authorList>
            <consortium name="WormBaseParasite"/>
        </authorList>
    </citation>
    <scope>IDENTIFICATION</scope>
</reference>
<evidence type="ECO:0000313" key="2">
    <source>
        <dbReference type="WBParaSite" id="GPUH_0000729701-mRNA-1"/>
    </source>
</evidence>
<feature type="domain" description="Anillin homology" evidence="1">
    <location>
        <begin position="18"/>
        <end position="102"/>
    </location>
</feature>
<protein>
    <submittedName>
        <fullName evidence="2">Anillin domain-containing protein</fullName>
    </submittedName>
</protein>
<name>A0A183DEZ7_9BILA</name>
<sequence length="111" mass="12735">LIHNHATGGVERPLLDGPKGNLTFSDISVRLMRDFVNGHINYRDDQLLFYFIVLIRYEETVHHTTLTTSDEGICTGRLEFPHYIQFRSLPHDFSCSLEIFALVSPLIAVNF</sequence>
<dbReference type="AlphaFoldDB" id="A0A183DEZ7"/>
<dbReference type="InterPro" id="IPR012966">
    <property type="entry name" value="AHD"/>
</dbReference>